<feature type="transmembrane region" description="Helical" evidence="2">
    <location>
        <begin position="302"/>
        <end position="321"/>
    </location>
</feature>
<dbReference type="CDD" id="cd18774">
    <property type="entry name" value="PDC2_HK_sensor"/>
    <property type="match status" value="1"/>
</dbReference>
<dbReference type="Gene3D" id="3.30.450.20">
    <property type="entry name" value="PAS domain"/>
    <property type="match status" value="2"/>
</dbReference>
<dbReference type="PROSITE" id="PS50885">
    <property type="entry name" value="HAMP"/>
    <property type="match status" value="1"/>
</dbReference>
<dbReference type="OrthoDB" id="9813903at2"/>
<feature type="domain" description="PAC" evidence="4">
    <location>
        <begin position="456"/>
        <end position="508"/>
    </location>
</feature>
<sequence>MRWLSRLNPRNSLRAQISFASGAIALLLSLALSYYAAENSKNQIEKSEGESFARRAASMLDVLDRGMFERSREIQNAATLEDIRDPDVSVGRKREILERLQRSFNAYAWIGICDVQGKGLVGTGKYLEGKDLAKRPWCSKGRDRAYLGDMHDALLLSKLLPNPSGEMFYLVDVAAPVIDKQGKLQGVLCGHIFWKWAEEVLDSKKTPGMDTFLLSQDGLVLSGPEPARSDLAKVAPLTLRTLRQSGQRSGYLLETWADGKTYLIGYAKSSGYRDYPGMGWISLMREDVTQAFTPARQLRQRILAMGVMLGLMFAWLGWMMAGRIAGPITRISQAADKVAAGELTYDVPMQQGNGEVAHLSTAIHDMVGSLTREISERRKAEEGLRLSAEVFANNSEAIVITDASNAIVMVNRAFTEITGYSDREVLGKNPRILASGRHTKEFYQGFFTVLHSHNQWRGEIWNKRKNGEVFPEWITVSVLRDERGEVTHYIAVYLDLSERKKEEERIQYLANYDVLTGLPNRYLLNDRLEQGLSYAQGHQARLAVMFIDLDHFKNINDSLGHDIGDALLKMVADRLKQCLRRSDTIARLGGDEFVAVIGDLNSEDEATFIAEKMIASLMQQFDVGEYQLSVTPSIGVSIYPEDGETATLLLRNADLAMYRAKDAGRNRLEYYEAAMNAKAVQRLQLENDLRSALAKGQLTMYYQPKVSVSSGEVVGMEALLRWSHPQIGFVSPADFIPVAEESGLINEIGDWVLHQVAMQQRIWLSQGYRIVPVAVNLSVRQFGQKNFAEKIQSIVRNVGIPTHFIELELTESMLMDIGGDSIRVMDQLNEAGFDLSLDDFGTGYSSLSRLKLLPMKSLKIDQSFVRDIDTDENDEAIVNATAVLAHAMEMKVIAEGVETQAQLDFIRDLHCEEYQGYLFCRPVPESIAVTYLQRESAI</sequence>
<dbReference type="InterPro" id="IPR043128">
    <property type="entry name" value="Rev_trsase/Diguanyl_cyclase"/>
</dbReference>
<dbReference type="Proteomes" id="UP000033070">
    <property type="component" value="Chromosome"/>
</dbReference>
<gene>
    <name evidence="8" type="ORF">OYT1_ch2218</name>
</gene>
<keyword evidence="2" id="KW-1133">Transmembrane helix</keyword>
<dbReference type="Pfam" id="PF13426">
    <property type="entry name" value="PAS_9"/>
    <property type="match status" value="1"/>
</dbReference>
<dbReference type="STRING" id="1188319.OYT1_01207"/>
<dbReference type="PROSITE" id="PS50112">
    <property type="entry name" value="PAS"/>
    <property type="match status" value="1"/>
</dbReference>
<reference evidence="8 9" key="1">
    <citation type="submission" date="2018-06" db="EMBL/GenBank/DDBJ databases">
        <title>OYT1 Genome Sequencing.</title>
        <authorList>
            <person name="Kato S."/>
            <person name="Itoh T."/>
            <person name="Ohkuma M."/>
        </authorList>
    </citation>
    <scope>NUCLEOTIDE SEQUENCE [LARGE SCALE GENOMIC DNA]</scope>
    <source>
        <strain evidence="8 9">OYT1</strain>
    </source>
</reference>
<dbReference type="PROSITE" id="PS50113">
    <property type="entry name" value="PAC"/>
    <property type="match status" value="1"/>
</dbReference>
<dbReference type="PANTHER" id="PTHR44757">
    <property type="entry name" value="DIGUANYLATE CYCLASE DGCP"/>
    <property type="match status" value="1"/>
</dbReference>
<dbReference type="NCBIfam" id="TIGR00229">
    <property type="entry name" value="sensory_box"/>
    <property type="match status" value="1"/>
</dbReference>
<dbReference type="SMART" id="SM00052">
    <property type="entry name" value="EAL"/>
    <property type="match status" value="1"/>
</dbReference>
<dbReference type="PROSITE" id="PS50883">
    <property type="entry name" value="EAL"/>
    <property type="match status" value="1"/>
</dbReference>
<dbReference type="InterPro" id="IPR029787">
    <property type="entry name" value="Nucleotide_cyclase"/>
</dbReference>
<evidence type="ECO:0000259" key="7">
    <source>
        <dbReference type="PROSITE" id="PS50887"/>
    </source>
</evidence>
<dbReference type="SUPFAM" id="SSF55785">
    <property type="entry name" value="PYP-like sensor domain (PAS domain)"/>
    <property type="match status" value="1"/>
</dbReference>
<evidence type="ECO:0000259" key="5">
    <source>
        <dbReference type="PROSITE" id="PS50883"/>
    </source>
</evidence>
<evidence type="ECO:0000259" key="4">
    <source>
        <dbReference type="PROSITE" id="PS50113"/>
    </source>
</evidence>
<dbReference type="SUPFAM" id="SSF55073">
    <property type="entry name" value="Nucleotide cyclase"/>
    <property type="match status" value="1"/>
</dbReference>
<dbReference type="EMBL" id="AP018738">
    <property type="protein sequence ID" value="BBE51738.1"/>
    <property type="molecule type" value="Genomic_DNA"/>
</dbReference>
<dbReference type="FunFam" id="3.30.70.270:FF:000001">
    <property type="entry name" value="Diguanylate cyclase domain protein"/>
    <property type="match status" value="1"/>
</dbReference>
<feature type="domain" description="PAS" evidence="3">
    <location>
        <begin position="380"/>
        <end position="429"/>
    </location>
</feature>
<dbReference type="Pfam" id="PF00990">
    <property type="entry name" value="GGDEF"/>
    <property type="match status" value="1"/>
</dbReference>
<dbReference type="InterPro" id="IPR052155">
    <property type="entry name" value="Biofilm_reg_signaling"/>
</dbReference>
<feature type="domain" description="GGDEF" evidence="7">
    <location>
        <begin position="540"/>
        <end position="673"/>
    </location>
</feature>
<comment type="catalytic activity">
    <reaction evidence="1">
        <text>3',3'-c-di-GMP + H2O = 5'-phosphoguanylyl(3'-&gt;5')guanosine + H(+)</text>
        <dbReference type="Rhea" id="RHEA:24902"/>
        <dbReference type="ChEBI" id="CHEBI:15377"/>
        <dbReference type="ChEBI" id="CHEBI:15378"/>
        <dbReference type="ChEBI" id="CHEBI:58754"/>
        <dbReference type="ChEBI" id="CHEBI:58805"/>
        <dbReference type="EC" id="3.1.4.52"/>
    </reaction>
    <physiologicalReaction direction="left-to-right" evidence="1">
        <dbReference type="Rhea" id="RHEA:24903"/>
    </physiologicalReaction>
</comment>
<evidence type="ECO:0000313" key="8">
    <source>
        <dbReference type="EMBL" id="BBE51738.1"/>
    </source>
</evidence>
<dbReference type="InterPro" id="IPR001633">
    <property type="entry name" value="EAL_dom"/>
</dbReference>
<dbReference type="InterPro" id="IPR000700">
    <property type="entry name" value="PAS-assoc_C"/>
</dbReference>
<dbReference type="SUPFAM" id="SSF158472">
    <property type="entry name" value="HAMP domain-like"/>
    <property type="match status" value="1"/>
</dbReference>
<dbReference type="RefSeq" id="WP_062626376.1">
    <property type="nucleotide sequence ID" value="NZ_AP018738.1"/>
</dbReference>
<dbReference type="InterPro" id="IPR001610">
    <property type="entry name" value="PAC"/>
</dbReference>
<evidence type="ECO:0000256" key="2">
    <source>
        <dbReference type="SAM" id="Phobius"/>
    </source>
</evidence>
<dbReference type="InterPro" id="IPR035965">
    <property type="entry name" value="PAS-like_dom_sf"/>
</dbReference>
<dbReference type="CDD" id="cd01948">
    <property type="entry name" value="EAL"/>
    <property type="match status" value="1"/>
</dbReference>
<dbReference type="InterPro" id="IPR000160">
    <property type="entry name" value="GGDEF_dom"/>
</dbReference>
<dbReference type="AlphaFoldDB" id="A0A2Z6GDX1"/>
<dbReference type="GO" id="GO:0071111">
    <property type="term" value="F:cyclic-guanylate-specific phosphodiesterase activity"/>
    <property type="evidence" value="ECO:0007669"/>
    <property type="project" value="UniProtKB-EC"/>
</dbReference>
<dbReference type="Pfam" id="PF00672">
    <property type="entry name" value="HAMP"/>
    <property type="match status" value="1"/>
</dbReference>
<dbReference type="Gene3D" id="3.30.70.270">
    <property type="match status" value="1"/>
</dbReference>
<evidence type="ECO:0000259" key="6">
    <source>
        <dbReference type="PROSITE" id="PS50885"/>
    </source>
</evidence>
<protein>
    <submittedName>
        <fullName evidence="8">Cyclic di-GMP phosphodiesterase Gmr</fullName>
    </submittedName>
</protein>
<dbReference type="KEGG" id="fam:OYT1_ch2218"/>
<keyword evidence="2" id="KW-0472">Membrane</keyword>
<feature type="domain" description="EAL" evidence="5">
    <location>
        <begin position="682"/>
        <end position="936"/>
    </location>
</feature>
<dbReference type="InterPro" id="IPR003660">
    <property type="entry name" value="HAMP_dom"/>
</dbReference>
<dbReference type="SMART" id="SM00267">
    <property type="entry name" value="GGDEF"/>
    <property type="match status" value="1"/>
</dbReference>
<dbReference type="SMART" id="SM00086">
    <property type="entry name" value="PAC"/>
    <property type="match status" value="1"/>
</dbReference>
<organism evidence="8 9">
    <name type="scientific">Ferriphaselus amnicola</name>
    <dbReference type="NCBI Taxonomy" id="1188319"/>
    <lineage>
        <taxon>Bacteria</taxon>
        <taxon>Pseudomonadati</taxon>
        <taxon>Pseudomonadota</taxon>
        <taxon>Betaproteobacteria</taxon>
        <taxon>Nitrosomonadales</taxon>
        <taxon>Gallionellaceae</taxon>
        <taxon>Ferriphaselus</taxon>
    </lineage>
</organism>
<dbReference type="SUPFAM" id="SSF141868">
    <property type="entry name" value="EAL domain-like"/>
    <property type="match status" value="1"/>
</dbReference>
<dbReference type="GO" id="GO:0071732">
    <property type="term" value="P:cellular response to nitric oxide"/>
    <property type="evidence" value="ECO:0007669"/>
    <property type="project" value="UniProtKB-ARBA"/>
</dbReference>
<dbReference type="Gene3D" id="6.10.340.10">
    <property type="match status" value="1"/>
</dbReference>
<proteinExistence type="predicted"/>
<dbReference type="CDD" id="cd00130">
    <property type="entry name" value="PAS"/>
    <property type="match status" value="1"/>
</dbReference>
<dbReference type="Pfam" id="PF00563">
    <property type="entry name" value="EAL"/>
    <property type="match status" value="1"/>
</dbReference>
<dbReference type="FunFam" id="3.20.20.450:FF:000001">
    <property type="entry name" value="Cyclic di-GMP phosphodiesterase yahA"/>
    <property type="match status" value="1"/>
</dbReference>
<evidence type="ECO:0000256" key="1">
    <source>
        <dbReference type="ARBA" id="ARBA00051114"/>
    </source>
</evidence>
<dbReference type="InterPro" id="IPR035919">
    <property type="entry name" value="EAL_sf"/>
</dbReference>
<dbReference type="SMART" id="SM00304">
    <property type="entry name" value="HAMP"/>
    <property type="match status" value="1"/>
</dbReference>
<dbReference type="CDD" id="cd06225">
    <property type="entry name" value="HAMP"/>
    <property type="match status" value="1"/>
</dbReference>
<accession>A0A2Z6GDX1</accession>
<dbReference type="Gene3D" id="3.20.20.450">
    <property type="entry name" value="EAL domain"/>
    <property type="match status" value="1"/>
</dbReference>
<dbReference type="SMART" id="SM00091">
    <property type="entry name" value="PAS"/>
    <property type="match status" value="1"/>
</dbReference>
<keyword evidence="2" id="KW-0812">Transmembrane</keyword>
<dbReference type="PROSITE" id="PS50887">
    <property type="entry name" value="GGDEF"/>
    <property type="match status" value="1"/>
</dbReference>
<dbReference type="CDD" id="cd01949">
    <property type="entry name" value="GGDEF"/>
    <property type="match status" value="1"/>
</dbReference>
<dbReference type="NCBIfam" id="TIGR00254">
    <property type="entry name" value="GGDEF"/>
    <property type="match status" value="1"/>
</dbReference>
<dbReference type="GO" id="GO:0016020">
    <property type="term" value="C:membrane"/>
    <property type="evidence" value="ECO:0007669"/>
    <property type="project" value="InterPro"/>
</dbReference>
<keyword evidence="9" id="KW-1185">Reference proteome</keyword>
<evidence type="ECO:0000259" key="3">
    <source>
        <dbReference type="PROSITE" id="PS50112"/>
    </source>
</evidence>
<dbReference type="GO" id="GO:0007165">
    <property type="term" value="P:signal transduction"/>
    <property type="evidence" value="ECO:0007669"/>
    <property type="project" value="InterPro"/>
</dbReference>
<name>A0A2Z6GDX1_9PROT</name>
<dbReference type="PANTHER" id="PTHR44757:SF2">
    <property type="entry name" value="BIOFILM ARCHITECTURE MAINTENANCE PROTEIN MBAA"/>
    <property type="match status" value="1"/>
</dbReference>
<dbReference type="InterPro" id="IPR000014">
    <property type="entry name" value="PAS"/>
</dbReference>
<evidence type="ECO:0000313" key="9">
    <source>
        <dbReference type="Proteomes" id="UP000033070"/>
    </source>
</evidence>
<feature type="domain" description="HAMP" evidence="6">
    <location>
        <begin position="322"/>
        <end position="375"/>
    </location>
</feature>